<dbReference type="PANTHER" id="PTHR22572">
    <property type="entry name" value="SUGAR-1-PHOSPHATE GUANYL TRANSFERASE"/>
    <property type="match status" value="1"/>
</dbReference>
<reference evidence="3" key="2">
    <citation type="journal article" date="2021" name="PeerJ">
        <title>Extensive microbial diversity within the chicken gut microbiome revealed by metagenomics and culture.</title>
        <authorList>
            <person name="Gilroy R."/>
            <person name="Ravi A."/>
            <person name="Getino M."/>
            <person name="Pursley I."/>
            <person name="Horton D.L."/>
            <person name="Alikhan N.F."/>
            <person name="Baker D."/>
            <person name="Gharbi K."/>
            <person name="Hall N."/>
            <person name="Watson M."/>
            <person name="Adriaenssens E.M."/>
            <person name="Foster-Nyarko E."/>
            <person name="Jarju S."/>
            <person name="Secka A."/>
            <person name="Antonio M."/>
            <person name="Oren A."/>
            <person name="Chaudhuri R.R."/>
            <person name="La Ragione R."/>
            <person name="Hildebrand F."/>
            <person name="Pallen M.J."/>
        </authorList>
    </citation>
    <scope>NUCLEOTIDE SEQUENCE</scope>
    <source>
        <strain evidence="3">ChiBcolR7-354</strain>
    </source>
</reference>
<dbReference type="InterPro" id="IPR029044">
    <property type="entry name" value="Nucleotide-diphossugar_trans"/>
</dbReference>
<proteinExistence type="predicted"/>
<gene>
    <name evidence="3" type="ORF">IAB77_06970</name>
</gene>
<reference evidence="3" key="1">
    <citation type="submission" date="2020-10" db="EMBL/GenBank/DDBJ databases">
        <authorList>
            <person name="Gilroy R."/>
        </authorList>
    </citation>
    <scope>NUCLEOTIDE SEQUENCE</scope>
    <source>
        <strain evidence="3">ChiBcolR7-354</strain>
    </source>
</reference>
<evidence type="ECO:0000313" key="3">
    <source>
        <dbReference type="EMBL" id="HIQ78985.1"/>
    </source>
</evidence>
<evidence type="ECO:0000259" key="2">
    <source>
        <dbReference type="Pfam" id="PF00483"/>
    </source>
</evidence>
<dbReference type="SUPFAM" id="SSF53448">
    <property type="entry name" value="Nucleotide-diphospho-sugar transferases"/>
    <property type="match status" value="1"/>
</dbReference>
<protein>
    <submittedName>
        <fullName evidence="3">NDP-sugar synthase</fullName>
    </submittedName>
</protein>
<accession>A0A9D0ZEN4</accession>
<evidence type="ECO:0000313" key="4">
    <source>
        <dbReference type="Proteomes" id="UP000824262"/>
    </source>
</evidence>
<dbReference type="Proteomes" id="UP000824262">
    <property type="component" value="Unassembled WGS sequence"/>
</dbReference>
<dbReference type="CDD" id="cd04181">
    <property type="entry name" value="NTP_transferase"/>
    <property type="match status" value="1"/>
</dbReference>
<organism evidence="3 4">
    <name type="scientific">Candidatus Scatomorpha intestinavium</name>
    <dbReference type="NCBI Taxonomy" id="2840922"/>
    <lineage>
        <taxon>Bacteria</taxon>
        <taxon>Bacillati</taxon>
        <taxon>Bacillota</taxon>
        <taxon>Clostridia</taxon>
        <taxon>Eubacteriales</taxon>
        <taxon>Candidatus Scatomorpha</taxon>
    </lineage>
</organism>
<comment type="caution">
    <text evidence="3">The sequence shown here is derived from an EMBL/GenBank/DDBJ whole genome shotgun (WGS) entry which is preliminary data.</text>
</comment>
<feature type="region of interest" description="Disordered" evidence="1">
    <location>
        <begin position="348"/>
        <end position="377"/>
    </location>
</feature>
<evidence type="ECO:0000256" key="1">
    <source>
        <dbReference type="SAM" id="MobiDB-lite"/>
    </source>
</evidence>
<dbReference type="EMBL" id="DVGA01000069">
    <property type="protein sequence ID" value="HIQ78985.1"/>
    <property type="molecule type" value="Genomic_DNA"/>
</dbReference>
<name>A0A9D0ZEN4_9FIRM</name>
<dbReference type="InterPro" id="IPR050486">
    <property type="entry name" value="Mannose-1P_guanyltransferase"/>
</dbReference>
<dbReference type="Pfam" id="PF00483">
    <property type="entry name" value="NTP_transferase"/>
    <property type="match status" value="1"/>
</dbReference>
<dbReference type="InterPro" id="IPR005835">
    <property type="entry name" value="NTP_transferase_dom"/>
</dbReference>
<sequence>MGMKAVILAGGEGRRLKAVTGELPKPMVPLLGKPLMERVIELLRKNGVTEIAATLRYNPAPILAYFGNGESMGVRLRWFIEQEPLGTAGSVKNCLGFTGGEDFLVVSGDAACDFDLSELMREHRRGGDAVTIALCESPEPLRYGLVVPDADGEVRCFIEKPPWQKVVTNLVNTGIYAVSPRAMELVPAGREFDFARDLFPLLLERGEGIRGVKLDGYWCDVGTPEAYYRCCLDALEGRLRLVTPPKTHEPAAKAAQEAKREPLEGEYRAERRVPCRDRAGLMRAVSGCLMEAGAELDDGVVLRSNGCSLRISPSAERSEIVIEAAAGSADFPEQLADTAGELVTRLRLDQAPFTRSGPGAGGRPPAAQAGREKRPGT</sequence>
<feature type="domain" description="Nucleotidyl transferase" evidence="2">
    <location>
        <begin position="4"/>
        <end position="232"/>
    </location>
</feature>
<dbReference type="Gene3D" id="3.90.550.10">
    <property type="entry name" value="Spore Coat Polysaccharide Biosynthesis Protein SpsA, Chain A"/>
    <property type="match status" value="1"/>
</dbReference>
<dbReference type="AlphaFoldDB" id="A0A9D0ZEN4"/>